<dbReference type="STRING" id="1307839.L21SP5_02795"/>
<dbReference type="RefSeq" id="WP_057953791.1">
    <property type="nucleotide sequence ID" value="NZ_CP013118.1"/>
</dbReference>
<organism evidence="2 3">
    <name type="scientific">Salinivirga cyanobacteriivorans</name>
    <dbReference type="NCBI Taxonomy" id="1307839"/>
    <lineage>
        <taxon>Bacteria</taxon>
        <taxon>Pseudomonadati</taxon>
        <taxon>Bacteroidota</taxon>
        <taxon>Bacteroidia</taxon>
        <taxon>Bacteroidales</taxon>
        <taxon>Salinivirgaceae</taxon>
        <taxon>Salinivirga</taxon>
    </lineage>
</organism>
<dbReference type="Pfam" id="PF10988">
    <property type="entry name" value="DUF2807"/>
    <property type="match status" value="1"/>
</dbReference>
<feature type="domain" description="Putative auto-transporter adhesin head GIN" evidence="1">
    <location>
        <begin position="40"/>
        <end position="198"/>
    </location>
</feature>
<protein>
    <recommendedName>
        <fullName evidence="1">Putative auto-transporter adhesin head GIN domain-containing protein</fullName>
    </recommendedName>
</protein>
<sequence length="275" mass="29043">MRNLFVFILAVALLAQGCEFIPNGIKGNGKVTEKEIEVGDFKAVDVRKGFDLYLTKGESTAVRIEADENLIPHIQVRVEGNTLIITSRKNIWRSRSLKAYVTYTALEAINASGGSDVYSKSKIKAERFNLSISGGSDAEADIEANTLDADLSGGSDLELEYAGRELNLSASGGCDAELTLKKLKRSIINTSGGSDVSVIGECENLTLNASGGSDFNARGFKVAVADISASGAADVRINVTEEISVSASGASSVHYDGGAKIVRQDIGQVSTLRGN</sequence>
<name>A0A0S2I2C9_9BACT</name>
<dbReference type="KEGG" id="blq:L21SP5_02795"/>
<dbReference type="AlphaFoldDB" id="A0A0S2I2C9"/>
<accession>A0A0S2I2C9</accession>
<dbReference type="Proteomes" id="UP000064893">
    <property type="component" value="Chromosome"/>
</dbReference>
<evidence type="ECO:0000313" key="3">
    <source>
        <dbReference type="Proteomes" id="UP000064893"/>
    </source>
</evidence>
<reference evidence="2 3" key="1">
    <citation type="submission" date="2015-11" db="EMBL/GenBank/DDBJ databases">
        <title>Description and complete genome sequence of a novel strain predominating in hypersaline microbial mats and representing a new family of the Bacteriodetes phylum.</title>
        <authorList>
            <person name="Spring S."/>
            <person name="Bunk B."/>
            <person name="Sproer C."/>
            <person name="Klenk H.-P."/>
        </authorList>
    </citation>
    <scope>NUCLEOTIDE SEQUENCE [LARGE SCALE GENOMIC DNA]</scope>
    <source>
        <strain evidence="2 3">L21-Spi-D4</strain>
    </source>
</reference>
<dbReference type="OrthoDB" id="995605at2"/>
<dbReference type="Gene3D" id="2.160.20.120">
    <property type="match status" value="1"/>
</dbReference>
<evidence type="ECO:0000313" key="2">
    <source>
        <dbReference type="EMBL" id="ALO16416.1"/>
    </source>
</evidence>
<dbReference type="InterPro" id="IPR021255">
    <property type="entry name" value="DUF2807"/>
</dbReference>
<keyword evidence="3" id="KW-1185">Reference proteome</keyword>
<proteinExistence type="predicted"/>
<evidence type="ECO:0000259" key="1">
    <source>
        <dbReference type="Pfam" id="PF10988"/>
    </source>
</evidence>
<dbReference type="EMBL" id="CP013118">
    <property type="protein sequence ID" value="ALO16416.1"/>
    <property type="molecule type" value="Genomic_DNA"/>
</dbReference>
<gene>
    <name evidence="2" type="ORF">L21SP5_02795</name>
</gene>
<dbReference type="PROSITE" id="PS51257">
    <property type="entry name" value="PROKAR_LIPOPROTEIN"/>
    <property type="match status" value="1"/>
</dbReference>